<keyword evidence="1" id="KW-0732">Signal</keyword>
<feature type="domain" description="Transglycosylase SLT" evidence="3">
    <location>
        <begin position="34"/>
        <end position="324"/>
    </location>
</feature>
<dbReference type="InterPro" id="IPR002477">
    <property type="entry name" value="Peptidoglycan-bd-like"/>
</dbReference>
<dbReference type="GO" id="GO:0008933">
    <property type="term" value="F:peptidoglycan lytic transglycosylase activity"/>
    <property type="evidence" value="ECO:0007669"/>
    <property type="project" value="TreeGrafter"/>
</dbReference>
<sequence length="404" mass="43526">MRHLVLGLALLVPVTAAADPVAPVTAETPDRALRDWAAAFRLRALAQGIRPETFDAAFRDLRPDAEALTRDRNQTEFVRTLWDYLDRAVSEKRITEGQAALARHAGLLDRIEATYGVEKEILVAVWGIETSYGANRGSHPLIPALATLAHDGRRAAFFEAQLIAALKILDRGDIAPDAMRGSWAGAMGHTQFMPTSYLAIAQDFDGDGRRDIWSDDPADALASTAAYLAQSGWRKGQPWGIEVRLPVHFDFAESGKTVRHGMARWQALGLRAADGGALPDHGEAALLLPGGAQGAAFLIFGNFRALARYNPADAYVVAVGHLADRLTGAGPILGDWPRGDRALLDAERHDLQRLLTAAGYDTQGVDGRIGPNTLAALRAWQKAQGLTPDGYANEAVLNRLRGGA</sequence>
<evidence type="ECO:0000259" key="2">
    <source>
        <dbReference type="Pfam" id="PF01471"/>
    </source>
</evidence>
<feature type="chain" id="PRO_5012493049" evidence="1">
    <location>
        <begin position="19"/>
        <end position="404"/>
    </location>
</feature>
<dbReference type="Gene3D" id="1.10.8.350">
    <property type="entry name" value="Bacterial muramidase"/>
    <property type="match status" value="1"/>
</dbReference>
<dbReference type="InterPro" id="IPR031304">
    <property type="entry name" value="SLT_2"/>
</dbReference>
<dbReference type="AlphaFoldDB" id="A0A285CRC0"/>
<name>A0A285CRC0_9RHOB</name>
<dbReference type="Gene3D" id="1.10.530.10">
    <property type="match status" value="1"/>
</dbReference>
<dbReference type="NCBIfam" id="TIGR02283">
    <property type="entry name" value="MltB_2"/>
    <property type="match status" value="1"/>
</dbReference>
<feature type="signal peptide" evidence="1">
    <location>
        <begin position="1"/>
        <end position="18"/>
    </location>
</feature>
<dbReference type="CDD" id="cd13399">
    <property type="entry name" value="Slt35-like"/>
    <property type="match status" value="1"/>
</dbReference>
<dbReference type="Proteomes" id="UP000219467">
    <property type="component" value="Unassembled WGS sequence"/>
</dbReference>
<proteinExistence type="predicted"/>
<dbReference type="EMBL" id="OAOQ01000004">
    <property type="protein sequence ID" value="SNX69608.1"/>
    <property type="molecule type" value="Genomic_DNA"/>
</dbReference>
<keyword evidence="5" id="KW-1185">Reference proteome</keyword>
<evidence type="ECO:0000313" key="4">
    <source>
        <dbReference type="EMBL" id="SNX69608.1"/>
    </source>
</evidence>
<protein>
    <submittedName>
        <fullName evidence="4">Membrane-bound lytic murein transglycosylase B</fullName>
    </submittedName>
</protein>
<evidence type="ECO:0000256" key="1">
    <source>
        <dbReference type="SAM" id="SignalP"/>
    </source>
</evidence>
<dbReference type="PANTHER" id="PTHR30163:SF8">
    <property type="entry name" value="LYTIC MUREIN TRANSGLYCOSYLASE"/>
    <property type="match status" value="1"/>
</dbReference>
<dbReference type="PANTHER" id="PTHR30163">
    <property type="entry name" value="MEMBRANE-BOUND LYTIC MUREIN TRANSGLYCOSYLASE B"/>
    <property type="match status" value="1"/>
</dbReference>
<evidence type="ECO:0000259" key="3">
    <source>
        <dbReference type="Pfam" id="PF13406"/>
    </source>
</evidence>
<dbReference type="InterPro" id="IPR011970">
    <property type="entry name" value="MltB_2"/>
</dbReference>
<organism evidence="4 5">
    <name type="scientific">Cereibacter ovatus</name>
    <dbReference type="NCBI Taxonomy" id="439529"/>
    <lineage>
        <taxon>Bacteria</taxon>
        <taxon>Pseudomonadati</taxon>
        <taxon>Pseudomonadota</taxon>
        <taxon>Alphaproteobacteria</taxon>
        <taxon>Rhodobacterales</taxon>
        <taxon>Paracoccaceae</taxon>
        <taxon>Cereibacter</taxon>
    </lineage>
</organism>
<dbReference type="InterPro" id="IPR036365">
    <property type="entry name" value="PGBD-like_sf"/>
</dbReference>
<dbReference type="OrthoDB" id="9808544at2"/>
<dbReference type="FunFam" id="1.10.8.350:FF:000001">
    <property type="entry name" value="Lytic murein transglycosylase B"/>
    <property type="match status" value="1"/>
</dbReference>
<dbReference type="InterPro" id="IPR036366">
    <property type="entry name" value="PGBDSf"/>
</dbReference>
<accession>A0A285CRC0</accession>
<dbReference type="InterPro" id="IPR043426">
    <property type="entry name" value="MltB-like"/>
</dbReference>
<dbReference type="Gene3D" id="1.10.101.10">
    <property type="entry name" value="PGBD-like superfamily/PGBD"/>
    <property type="match status" value="1"/>
</dbReference>
<dbReference type="GO" id="GO:0009253">
    <property type="term" value="P:peptidoglycan catabolic process"/>
    <property type="evidence" value="ECO:0007669"/>
    <property type="project" value="TreeGrafter"/>
</dbReference>
<dbReference type="SUPFAM" id="SSF47090">
    <property type="entry name" value="PGBD-like"/>
    <property type="match status" value="1"/>
</dbReference>
<reference evidence="5" key="1">
    <citation type="submission" date="2017-08" db="EMBL/GenBank/DDBJ databases">
        <authorList>
            <person name="Varghese N."/>
            <person name="Submissions S."/>
        </authorList>
    </citation>
    <scope>NUCLEOTIDE SEQUENCE [LARGE SCALE GENOMIC DNA]</scope>
    <source>
        <strain evidence="5">JA234</strain>
    </source>
</reference>
<feature type="domain" description="Peptidoglycan binding-like" evidence="2">
    <location>
        <begin position="347"/>
        <end position="400"/>
    </location>
</feature>
<dbReference type="Pfam" id="PF01471">
    <property type="entry name" value="PG_binding_1"/>
    <property type="match status" value="1"/>
</dbReference>
<evidence type="ECO:0000313" key="5">
    <source>
        <dbReference type="Proteomes" id="UP000219467"/>
    </source>
</evidence>
<dbReference type="Pfam" id="PF13406">
    <property type="entry name" value="SLT_2"/>
    <property type="match status" value="1"/>
</dbReference>
<dbReference type="InterPro" id="IPR023346">
    <property type="entry name" value="Lysozyme-like_dom_sf"/>
</dbReference>
<dbReference type="SUPFAM" id="SSF53955">
    <property type="entry name" value="Lysozyme-like"/>
    <property type="match status" value="1"/>
</dbReference>
<gene>
    <name evidence="4" type="ORF">SAMN05878503_104125</name>
</gene>
<dbReference type="RefSeq" id="WP_097029941.1">
    <property type="nucleotide sequence ID" value="NZ_OAOQ01000004.1"/>
</dbReference>